<dbReference type="EC" id="3.6.3.54" evidence="12"/>
<dbReference type="CDD" id="cd02094">
    <property type="entry name" value="P-type_ATPase_Cu-like"/>
    <property type="match status" value="1"/>
</dbReference>
<keyword evidence="5" id="KW-0547">Nucleotide-binding</keyword>
<dbReference type="GO" id="GO:0016887">
    <property type="term" value="F:ATP hydrolysis activity"/>
    <property type="evidence" value="ECO:0007669"/>
    <property type="project" value="InterPro"/>
</dbReference>
<dbReference type="GO" id="GO:0005524">
    <property type="term" value="F:ATP binding"/>
    <property type="evidence" value="ECO:0007669"/>
    <property type="project" value="UniProtKB-KW"/>
</dbReference>
<dbReference type="NCBIfam" id="TIGR01525">
    <property type="entry name" value="ATPase-IB_hvy"/>
    <property type="match status" value="1"/>
</dbReference>
<organism evidence="12 13">
    <name type="scientific">Candidatus Methanoplasma termitum</name>
    <dbReference type="NCBI Taxonomy" id="1577791"/>
    <lineage>
        <taxon>Archaea</taxon>
        <taxon>Methanobacteriati</taxon>
        <taxon>Thermoplasmatota</taxon>
        <taxon>Thermoplasmata</taxon>
        <taxon>Methanomassiliicoccales</taxon>
        <taxon>Methanomassiliicoccaceae</taxon>
        <taxon>Candidatus Methanoplasma</taxon>
    </lineage>
</organism>
<dbReference type="STRING" id="1577791.Mpt1_c00170"/>
<dbReference type="SUPFAM" id="SSF81653">
    <property type="entry name" value="Calcium ATPase, transduction domain A"/>
    <property type="match status" value="1"/>
</dbReference>
<comment type="subcellular location">
    <subcellularLocation>
        <location evidence="1">Endomembrane system</location>
        <topology evidence="1">Multi-pass membrane protein</topology>
    </subcellularLocation>
</comment>
<dbReference type="GO" id="GO:0012505">
    <property type="term" value="C:endomembrane system"/>
    <property type="evidence" value="ECO:0007669"/>
    <property type="project" value="UniProtKB-SubCell"/>
</dbReference>
<dbReference type="InterPro" id="IPR023298">
    <property type="entry name" value="ATPase_P-typ_TM_dom_sf"/>
</dbReference>
<name>A0A0A7L9U2_9ARCH</name>
<dbReference type="NCBIfam" id="TIGR01512">
    <property type="entry name" value="ATPase-IB2_Cd"/>
    <property type="match status" value="1"/>
</dbReference>
<dbReference type="InterPro" id="IPR001757">
    <property type="entry name" value="P_typ_ATPase"/>
</dbReference>
<dbReference type="PROSITE" id="PS00154">
    <property type="entry name" value="ATPASE_E1_E2"/>
    <property type="match status" value="1"/>
</dbReference>
<dbReference type="SUPFAM" id="SSF81665">
    <property type="entry name" value="Calcium ATPase, transmembrane domain M"/>
    <property type="match status" value="1"/>
</dbReference>
<keyword evidence="4" id="KW-0479">Metal-binding</keyword>
<dbReference type="PROSITE" id="PS50846">
    <property type="entry name" value="HMA_2"/>
    <property type="match status" value="1"/>
</dbReference>
<dbReference type="SUPFAM" id="SSF55008">
    <property type="entry name" value="HMA, heavy metal-associated domain"/>
    <property type="match status" value="1"/>
</dbReference>
<dbReference type="CDD" id="cd00371">
    <property type="entry name" value="HMA"/>
    <property type="match status" value="1"/>
</dbReference>
<dbReference type="PANTHER" id="PTHR43520:SF8">
    <property type="entry name" value="P-TYPE CU(+) TRANSPORTER"/>
    <property type="match status" value="1"/>
</dbReference>
<accession>A0A0A7L9U2</accession>
<keyword evidence="12" id="KW-0378">Hydrolase</keyword>
<dbReference type="InterPro" id="IPR036163">
    <property type="entry name" value="HMA_dom_sf"/>
</dbReference>
<dbReference type="SFLD" id="SFLDS00003">
    <property type="entry name" value="Haloacid_Dehalogenase"/>
    <property type="match status" value="1"/>
</dbReference>
<dbReference type="InterPro" id="IPR044492">
    <property type="entry name" value="P_typ_ATPase_HD_dom"/>
</dbReference>
<dbReference type="GO" id="GO:0043682">
    <property type="term" value="F:P-type divalent copper transporter activity"/>
    <property type="evidence" value="ECO:0007669"/>
    <property type="project" value="TreeGrafter"/>
</dbReference>
<dbReference type="NCBIfam" id="TIGR01511">
    <property type="entry name" value="ATPase-IB1_Cu"/>
    <property type="match status" value="1"/>
</dbReference>
<feature type="transmembrane region" description="Helical" evidence="10">
    <location>
        <begin position="158"/>
        <end position="176"/>
    </location>
</feature>
<dbReference type="Pfam" id="PF00403">
    <property type="entry name" value="HMA"/>
    <property type="match status" value="1"/>
</dbReference>
<dbReference type="SUPFAM" id="SSF56784">
    <property type="entry name" value="HAD-like"/>
    <property type="match status" value="1"/>
</dbReference>
<dbReference type="NCBIfam" id="TIGR01494">
    <property type="entry name" value="ATPase_P-type"/>
    <property type="match status" value="1"/>
</dbReference>
<dbReference type="Gene3D" id="2.70.150.10">
    <property type="entry name" value="Calcium-transporting ATPase, cytoplasmic transduction domain A"/>
    <property type="match status" value="1"/>
</dbReference>
<evidence type="ECO:0000256" key="2">
    <source>
        <dbReference type="ARBA" id="ARBA00006024"/>
    </source>
</evidence>
<dbReference type="GO" id="GO:0005507">
    <property type="term" value="F:copper ion binding"/>
    <property type="evidence" value="ECO:0007669"/>
    <property type="project" value="TreeGrafter"/>
</dbReference>
<dbReference type="InterPro" id="IPR006121">
    <property type="entry name" value="HMA_dom"/>
</dbReference>
<reference evidence="12 13" key="1">
    <citation type="journal article" date="2014" name="Appl. Environ. Microbiol.">
        <title>Comparative Genome Analysis of 'Candidatus Methanoplasma termitum' Indicates a New Mode of Energy Metabolism in the Seventh Order of Methanogens.</title>
        <authorList>
            <person name="Lang K."/>
            <person name="Schuldes J."/>
            <person name="Klingl A."/>
            <person name="Poehlein A."/>
            <person name="Daniel R."/>
            <person name="Brune A."/>
        </authorList>
    </citation>
    <scope>NUCLEOTIDE SEQUENCE [LARGE SCALE GENOMIC DNA]</scope>
    <source>
        <strain evidence="13">Mpt1</strain>
    </source>
</reference>
<proteinExistence type="inferred from homology"/>
<dbReference type="InterPro" id="IPR008250">
    <property type="entry name" value="ATPase_P-typ_transduc_dom_A_sf"/>
</dbReference>
<evidence type="ECO:0000256" key="3">
    <source>
        <dbReference type="ARBA" id="ARBA00022692"/>
    </source>
</evidence>
<feature type="transmembrane region" description="Helical" evidence="10">
    <location>
        <begin position="713"/>
        <end position="733"/>
    </location>
</feature>
<dbReference type="Pfam" id="PF00702">
    <property type="entry name" value="Hydrolase"/>
    <property type="match status" value="1"/>
</dbReference>
<evidence type="ECO:0000256" key="1">
    <source>
        <dbReference type="ARBA" id="ARBA00004127"/>
    </source>
</evidence>
<evidence type="ECO:0000256" key="4">
    <source>
        <dbReference type="ARBA" id="ARBA00022723"/>
    </source>
</evidence>
<feature type="transmembrane region" description="Helical" evidence="10">
    <location>
        <begin position="679"/>
        <end position="701"/>
    </location>
</feature>
<dbReference type="FunFam" id="2.70.150.10:FF:000002">
    <property type="entry name" value="Copper-transporting ATPase 1, putative"/>
    <property type="match status" value="1"/>
</dbReference>
<dbReference type="Gene3D" id="3.40.1110.10">
    <property type="entry name" value="Calcium-transporting ATPase, cytoplasmic domain N"/>
    <property type="match status" value="1"/>
</dbReference>
<dbReference type="EMBL" id="CP010070">
    <property type="protein sequence ID" value="AIZ55925.1"/>
    <property type="molecule type" value="Genomic_DNA"/>
</dbReference>
<keyword evidence="3 10" id="KW-0812">Transmembrane</keyword>
<keyword evidence="13" id="KW-1185">Reference proteome</keyword>
<dbReference type="PRINTS" id="PR00119">
    <property type="entry name" value="CATATPASE"/>
</dbReference>
<feature type="transmembrane region" description="Helical" evidence="10">
    <location>
        <begin position="372"/>
        <end position="397"/>
    </location>
</feature>
<evidence type="ECO:0000256" key="6">
    <source>
        <dbReference type="ARBA" id="ARBA00022840"/>
    </source>
</evidence>
<dbReference type="InterPro" id="IPR023214">
    <property type="entry name" value="HAD_sf"/>
</dbReference>
<feature type="transmembrane region" description="Helical" evidence="10">
    <location>
        <begin position="94"/>
        <end position="113"/>
    </location>
</feature>
<evidence type="ECO:0000256" key="10">
    <source>
        <dbReference type="SAM" id="Phobius"/>
    </source>
</evidence>
<dbReference type="InterPro" id="IPR027256">
    <property type="entry name" value="P-typ_ATPase_IB"/>
</dbReference>
<dbReference type="InterPro" id="IPR036412">
    <property type="entry name" value="HAD-like_sf"/>
</dbReference>
<feature type="transmembrane region" description="Helical" evidence="10">
    <location>
        <begin position="188"/>
        <end position="207"/>
    </location>
</feature>
<feature type="domain" description="HMA" evidence="11">
    <location>
        <begin position="6"/>
        <end position="72"/>
    </location>
</feature>
<protein>
    <submittedName>
        <fullName evidence="12">CopA1 protein</fullName>
        <ecNumber evidence="12">3.6.3.54</ecNumber>
    </submittedName>
</protein>
<evidence type="ECO:0000256" key="9">
    <source>
        <dbReference type="ARBA" id="ARBA00023136"/>
    </source>
</evidence>
<dbReference type="InterPro" id="IPR059000">
    <property type="entry name" value="ATPase_P-type_domA"/>
</dbReference>
<dbReference type="GO" id="GO:0016020">
    <property type="term" value="C:membrane"/>
    <property type="evidence" value="ECO:0007669"/>
    <property type="project" value="InterPro"/>
</dbReference>
<feature type="transmembrane region" description="Helical" evidence="10">
    <location>
        <begin position="125"/>
        <end position="146"/>
    </location>
</feature>
<evidence type="ECO:0000313" key="12">
    <source>
        <dbReference type="EMBL" id="AIZ55925.1"/>
    </source>
</evidence>
<evidence type="ECO:0000256" key="8">
    <source>
        <dbReference type="ARBA" id="ARBA00022989"/>
    </source>
</evidence>
<evidence type="ECO:0000256" key="5">
    <source>
        <dbReference type="ARBA" id="ARBA00022741"/>
    </source>
</evidence>
<keyword evidence="7" id="KW-1278">Translocase</keyword>
<gene>
    <name evidence="12" type="primary">copA1</name>
    <name evidence="12" type="ORF">Mpt1_c00170</name>
</gene>
<dbReference type="InterPro" id="IPR018303">
    <property type="entry name" value="ATPase_P-typ_P_site"/>
</dbReference>
<sequence>MNTDVERVNLRTDGMTCAACSASIEKAIRKLDGIEEANANFSNNVVSVLYDPSKTGREQIADAIRKAGYFVLEDDPDAVAERERLNAIRTKKELIVAVVFAVPLSVLAMGPMIGLKIPLSDEPEIYSIIQLILCIPVLVAGSRFYTKGYPALAMGAPTMDTLIALGTTAAVIYSLYGTVQIFSGEPHYLHSLVYDSAAMIIALVSVGKYIESRSKVKTNDTVRGLLDLAPATANVIRDGKEVSIPADKVLLGEIVIIRPGERIPADGMIIDGSSSIDESMLTGESMPISRVSGDMIYSGTMNINGSLKMTAEKTGSDTALFKIVRMIQDAQGTKAPVARVADKVAAVFVPIVMSTAVAACLLWMLGGRSVEFSVLVLISVLVIACPCALGLATPLAVTVGTGKAAEHGILFKNASVLERSGNITSVILDKTGTLTEGRPSVTGIVSKIPEAEMIMLAASAEARSEHPLAKAIVSYAEEKGVAVSVASDFTSEPGSGVRCTVDGKEVSVGNERFTGIDLVREGIPDLFAEEKTVIVVAVNGIFAGSFAISDKIRNSALSGVTSLKDMGVRPIMVTGDSEGTAKAISGVAGIEEIHARALPEDKLNIIKDLQVKGENVAMVGDGINDAPALTQADIGIAIGSGTDIAIGAADVVIMGDDVRGVPAAVEIGRATLKNVKQNLFLAFCYNAVCIPLVAVILPFMLGSGSDVLMQMPMLAAAAMSLSSISVVTNALRLRRFRPLSMKV</sequence>
<dbReference type="KEGG" id="mear:Mpt1_c00170"/>
<dbReference type="SFLD" id="SFLDF00027">
    <property type="entry name" value="p-type_atpase"/>
    <property type="match status" value="1"/>
</dbReference>
<keyword evidence="6" id="KW-0067">ATP-binding</keyword>
<dbReference type="Gene3D" id="3.30.70.100">
    <property type="match status" value="1"/>
</dbReference>
<dbReference type="InterPro" id="IPR023299">
    <property type="entry name" value="ATPase_P-typ_cyto_dom_N"/>
</dbReference>
<keyword evidence="9 10" id="KW-0472">Membrane</keyword>
<feature type="transmembrane region" description="Helical" evidence="10">
    <location>
        <begin position="344"/>
        <end position="366"/>
    </location>
</feature>
<evidence type="ECO:0000313" key="13">
    <source>
        <dbReference type="Proteomes" id="UP000030787"/>
    </source>
</evidence>
<dbReference type="FunFam" id="3.30.70.100:FF:000005">
    <property type="entry name" value="Copper-exporting P-type ATPase A"/>
    <property type="match status" value="1"/>
</dbReference>
<evidence type="ECO:0000259" key="11">
    <source>
        <dbReference type="PROSITE" id="PS50846"/>
    </source>
</evidence>
<dbReference type="Proteomes" id="UP000030787">
    <property type="component" value="Chromosome"/>
</dbReference>
<dbReference type="PANTHER" id="PTHR43520">
    <property type="entry name" value="ATP7, ISOFORM B"/>
    <property type="match status" value="1"/>
</dbReference>
<dbReference type="GO" id="GO:0055070">
    <property type="term" value="P:copper ion homeostasis"/>
    <property type="evidence" value="ECO:0007669"/>
    <property type="project" value="TreeGrafter"/>
</dbReference>
<evidence type="ECO:0000256" key="7">
    <source>
        <dbReference type="ARBA" id="ARBA00022967"/>
    </source>
</evidence>
<dbReference type="RefSeq" id="WP_048111124.1">
    <property type="nucleotide sequence ID" value="NZ_CP010070.1"/>
</dbReference>
<dbReference type="PRINTS" id="PR00943">
    <property type="entry name" value="CUATPASE"/>
</dbReference>
<dbReference type="GeneID" id="24817692"/>
<dbReference type="OrthoDB" id="8588at2157"/>
<comment type="similarity">
    <text evidence="2">Belongs to the cation transport ATPase (P-type) (TC 3.A.3) family. Type IB subfamily.</text>
</comment>
<dbReference type="HOGENOM" id="CLU_001771_0_3_2"/>
<keyword evidence="8 10" id="KW-1133">Transmembrane helix</keyword>
<dbReference type="Pfam" id="PF00122">
    <property type="entry name" value="E1-E2_ATPase"/>
    <property type="match status" value="1"/>
</dbReference>
<dbReference type="AlphaFoldDB" id="A0A0A7L9U2"/>
<dbReference type="SFLD" id="SFLDG00002">
    <property type="entry name" value="C1.7:_P-type_atpase_like"/>
    <property type="match status" value="1"/>
</dbReference>
<dbReference type="Gene3D" id="3.40.50.1000">
    <property type="entry name" value="HAD superfamily/HAD-like"/>
    <property type="match status" value="1"/>
</dbReference>